<sequence length="141" mass="15629">GDSVTISATDPLQDKLAEGTISDLRPGTLIVQLRGVFPEDCQKKLWRVDKSANATVYERHMWVRRASAQGHRDAAIAQTAAPVGMADRWAMRWQATAQAGIGAKAANHRVREGGSSFEIERRDVGEQLLKRCFQRIRGRAC</sequence>
<accession>A0ABP0IXE7</accession>
<name>A0ABP0IXE7_9DINO</name>
<evidence type="ECO:0000313" key="2">
    <source>
        <dbReference type="Proteomes" id="UP001642464"/>
    </source>
</evidence>
<organism evidence="1 2">
    <name type="scientific">Durusdinium trenchii</name>
    <dbReference type="NCBI Taxonomy" id="1381693"/>
    <lineage>
        <taxon>Eukaryota</taxon>
        <taxon>Sar</taxon>
        <taxon>Alveolata</taxon>
        <taxon>Dinophyceae</taxon>
        <taxon>Suessiales</taxon>
        <taxon>Symbiodiniaceae</taxon>
        <taxon>Durusdinium</taxon>
    </lineage>
</organism>
<dbReference type="EMBL" id="CAXAMM010005302">
    <property type="protein sequence ID" value="CAK9006776.1"/>
    <property type="molecule type" value="Genomic_DNA"/>
</dbReference>
<comment type="caution">
    <text evidence="1">The sequence shown here is derived from an EMBL/GenBank/DDBJ whole genome shotgun (WGS) entry which is preliminary data.</text>
</comment>
<gene>
    <name evidence="1" type="ORF">SCF082_LOCUS9171</name>
</gene>
<reference evidence="1 2" key="1">
    <citation type="submission" date="2024-02" db="EMBL/GenBank/DDBJ databases">
        <authorList>
            <person name="Chen Y."/>
            <person name="Shah S."/>
            <person name="Dougan E. K."/>
            <person name="Thang M."/>
            <person name="Chan C."/>
        </authorList>
    </citation>
    <scope>NUCLEOTIDE SEQUENCE [LARGE SCALE GENOMIC DNA]</scope>
</reference>
<dbReference type="Proteomes" id="UP001642464">
    <property type="component" value="Unassembled WGS sequence"/>
</dbReference>
<evidence type="ECO:0000313" key="1">
    <source>
        <dbReference type="EMBL" id="CAK9006776.1"/>
    </source>
</evidence>
<protein>
    <submittedName>
        <fullName evidence="1">Uncharacterized protein</fullName>
    </submittedName>
</protein>
<keyword evidence="2" id="KW-1185">Reference proteome</keyword>
<proteinExistence type="predicted"/>
<feature type="non-terminal residue" evidence="1">
    <location>
        <position position="1"/>
    </location>
</feature>